<feature type="region of interest" description="Disordered" evidence="1">
    <location>
        <begin position="89"/>
        <end position="114"/>
    </location>
</feature>
<reference evidence="2 3" key="1">
    <citation type="journal article" date="2021" name="Sci. Rep.">
        <title>Chromosome anchoring in Senegalese sole (Solea senegalensis) reveals sex-associated markers and genome rearrangements in flatfish.</title>
        <authorList>
            <person name="Guerrero-Cozar I."/>
            <person name="Gomez-Garrido J."/>
            <person name="Berbel C."/>
            <person name="Martinez-Blanch J.F."/>
            <person name="Alioto T."/>
            <person name="Claros M.G."/>
            <person name="Gagnaire P.A."/>
            <person name="Manchado M."/>
        </authorList>
    </citation>
    <scope>NUCLEOTIDE SEQUENCE [LARGE SCALE GENOMIC DNA]</scope>
    <source>
        <strain evidence="2">Sse05_10M</strain>
    </source>
</reference>
<evidence type="ECO:0000256" key="1">
    <source>
        <dbReference type="SAM" id="MobiDB-lite"/>
    </source>
</evidence>
<organism evidence="2 3">
    <name type="scientific">Solea senegalensis</name>
    <name type="common">Senegalese sole</name>
    <dbReference type="NCBI Taxonomy" id="28829"/>
    <lineage>
        <taxon>Eukaryota</taxon>
        <taxon>Metazoa</taxon>
        <taxon>Chordata</taxon>
        <taxon>Craniata</taxon>
        <taxon>Vertebrata</taxon>
        <taxon>Euteleostomi</taxon>
        <taxon>Actinopterygii</taxon>
        <taxon>Neopterygii</taxon>
        <taxon>Teleostei</taxon>
        <taxon>Neoteleostei</taxon>
        <taxon>Acanthomorphata</taxon>
        <taxon>Carangaria</taxon>
        <taxon>Pleuronectiformes</taxon>
        <taxon>Pleuronectoidei</taxon>
        <taxon>Soleidae</taxon>
        <taxon>Solea</taxon>
    </lineage>
</organism>
<name>A0AAV6Q158_SOLSE</name>
<dbReference type="AlphaFoldDB" id="A0AAV6Q158"/>
<evidence type="ECO:0000313" key="2">
    <source>
        <dbReference type="EMBL" id="KAG7482031.1"/>
    </source>
</evidence>
<dbReference type="EMBL" id="JAGKHQ010000019">
    <property type="protein sequence ID" value="KAG7482031.1"/>
    <property type="molecule type" value="Genomic_DNA"/>
</dbReference>
<feature type="compositionally biased region" description="Low complexity" evidence="1">
    <location>
        <begin position="100"/>
        <end position="110"/>
    </location>
</feature>
<gene>
    <name evidence="2" type="ORF">JOB18_011216</name>
</gene>
<evidence type="ECO:0000313" key="3">
    <source>
        <dbReference type="Proteomes" id="UP000693946"/>
    </source>
</evidence>
<protein>
    <submittedName>
        <fullName evidence="2">Uncharacterized protein</fullName>
    </submittedName>
</protein>
<accession>A0AAV6Q158</accession>
<keyword evidence="3" id="KW-1185">Reference proteome</keyword>
<dbReference type="Proteomes" id="UP000693946">
    <property type="component" value="Linkage Group LG7"/>
</dbReference>
<comment type="caution">
    <text evidence="2">The sequence shown here is derived from an EMBL/GenBank/DDBJ whole genome shotgun (WGS) entry which is preliminary data.</text>
</comment>
<proteinExistence type="predicted"/>
<sequence length="136" mass="15445">MNDFGRFYTMTFRVILDNILYYDIFDRFCTTYYTVPLSLDAAATAKDKGRLQRVIRSAEKVIGCNLPSLQVLFASRTLRRAGKIMADPSHPGQKLFESLPSGRRPPSIRTRTSRNKKIFFPSAPSLINKARSPPTL</sequence>